<gene>
    <name evidence="2" type="ORF">pdam_00015262</name>
</gene>
<dbReference type="InterPro" id="IPR001981">
    <property type="entry name" value="Colipase"/>
</dbReference>
<keyword evidence="1" id="KW-0732">Signal</keyword>
<organism evidence="2 3">
    <name type="scientific">Pocillopora damicornis</name>
    <name type="common">Cauliflower coral</name>
    <name type="synonym">Millepora damicornis</name>
    <dbReference type="NCBI Taxonomy" id="46731"/>
    <lineage>
        <taxon>Eukaryota</taxon>
        <taxon>Metazoa</taxon>
        <taxon>Cnidaria</taxon>
        <taxon>Anthozoa</taxon>
        <taxon>Hexacorallia</taxon>
        <taxon>Scleractinia</taxon>
        <taxon>Astrocoeniina</taxon>
        <taxon>Pocilloporidae</taxon>
        <taxon>Pocillopora</taxon>
    </lineage>
</organism>
<proteinExistence type="predicted"/>
<evidence type="ECO:0008006" key="4">
    <source>
        <dbReference type="Google" id="ProtNLM"/>
    </source>
</evidence>
<dbReference type="PANTHER" id="PTHR10041:SF5">
    <property type="entry name" value="LEUCINE-RICH COLIPASE-LIKE PROTEIN 1"/>
    <property type="match status" value="1"/>
</dbReference>
<dbReference type="EMBL" id="RCHS01001480">
    <property type="protein sequence ID" value="RMX53279.1"/>
    <property type="molecule type" value="Genomic_DNA"/>
</dbReference>
<keyword evidence="3" id="KW-1185">Reference proteome</keyword>
<dbReference type="GO" id="GO:0016042">
    <property type="term" value="P:lipid catabolic process"/>
    <property type="evidence" value="ECO:0007669"/>
    <property type="project" value="InterPro"/>
</dbReference>
<accession>A0A3M6UI91</accession>
<evidence type="ECO:0000256" key="1">
    <source>
        <dbReference type="SAM" id="SignalP"/>
    </source>
</evidence>
<reference evidence="2 3" key="1">
    <citation type="journal article" date="2018" name="Sci. Rep.">
        <title>Comparative analysis of the Pocillopora damicornis genome highlights role of immune system in coral evolution.</title>
        <authorList>
            <person name="Cunning R."/>
            <person name="Bay R.A."/>
            <person name="Gillette P."/>
            <person name="Baker A.C."/>
            <person name="Traylor-Knowles N."/>
        </authorList>
    </citation>
    <scope>NUCLEOTIDE SEQUENCE [LARGE SCALE GENOMIC DNA]</scope>
    <source>
        <strain evidence="2">RSMAS</strain>
        <tissue evidence="2">Whole animal</tissue>
    </source>
</reference>
<protein>
    <recommendedName>
        <fullName evidence="4">Dickkopf N-terminal cysteine-rich domain-containing protein</fullName>
    </recommendedName>
</protein>
<name>A0A3M6UI91_POCDA</name>
<dbReference type="AlphaFoldDB" id="A0A3M6UI91"/>
<evidence type="ECO:0000313" key="2">
    <source>
        <dbReference type="EMBL" id="RMX53279.1"/>
    </source>
</evidence>
<evidence type="ECO:0000313" key="3">
    <source>
        <dbReference type="Proteomes" id="UP000275408"/>
    </source>
</evidence>
<dbReference type="GO" id="GO:0008047">
    <property type="term" value="F:enzyme activator activity"/>
    <property type="evidence" value="ECO:0007669"/>
    <property type="project" value="InterPro"/>
</dbReference>
<dbReference type="OrthoDB" id="5958623at2759"/>
<feature type="non-terminal residue" evidence="2">
    <location>
        <position position="315"/>
    </location>
</feature>
<dbReference type="GO" id="GO:0005576">
    <property type="term" value="C:extracellular region"/>
    <property type="evidence" value="ECO:0007669"/>
    <property type="project" value="InterPro"/>
</dbReference>
<feature type="chain" id="PRO_5018177341" description="Dickkopf N-terminal cysteine-rich domain-containing protein" evidence="1">
    <location>
        <begin position="18"/>
        <end position="315"/>
    </location>
</feature>
<feature type="signal peptide" evidence="1">
    <location>
        <begin position="1"/>
        <end position="17"/>
    </location>
</feature>
<dbReference type="PROSITE" id="PS51257">
    <property type="entry name" value="PROKAR_LIPOPROTEIN"/>
    <property type="match status" value="1"/>
</dbReference>
<dbReference type="GO" id="GO:0007586">
    <property type="term" value="P:digestion"/>
    <property type="evidence" value="ECO:0007669"/>
    <property type="project" value="InterPro"/>
</dbReference>
<comment type="caution">
    <text evidence="2">The sequence shown here is derived from an EMBL/GenBank/DDBJ whole genome shotgun (WGS) entry which is preliminary data.</text>
</comment>
<dbReference type="PANTHER" id="PTHR10041">
    <property type="entry name" value="COLIPASE"/>
    <property type="match status" value="1"/>
</dbReference>
<sequence>MKTTILILSLSISLALGCSKLPELSVCNKPEGDCSCQDGLSCVLTKKVIEHGIETPVKQCMPGDVDIEVESIDLDNQAADAPMRIKRWLFFNRCLTEEDCSYNRCCAFNKRCVPKLKKFFTCVLTGIHKCGCADGLECKETAHITLPITGTKLSLRHICFALASAACENLKRLEACNNEGLDCSCQPGLSCRLTKQMIVDGKTVPVKQCMGDDEKINIETINVDPEEQNNAANAAYRVKRFLGIITKCQSDVDCAPNFCCPIVIQRCLPKIPEDGACNFKDLHRCGCMDGLVCQKTAEITIFPGIKIPLEQCVKM</sequence>
<dbReference type="Proteomes" id="UP000275408">
    <property type="component" value="Unassembled WGS sequence"/>
</dbReference>